<dbReference type="PANTHER" id="PTHR33365:SF7">
    <property type="entry name" value="TAT PATHWAY SIGNAL SEQUENCE"/>
    <property type="match status" value="1"/>
</dbReference>
<evidence type="ECO:0000313" key="2">
    <source>
        <dbReference type="EMBL" id="KAF2205338.1"/>
    </source>
</evidence>
<protein>
    <submittedName>
        <fullName evidence="2">Uncharacterized protein</fullName>
    </submittedName>
</protein>
<dbReference type="EMBL" id="ML993858">
    <property type="protein sequence ID" value="KAF2205338.1"/>
    <property type="molecule type" value="Genomic_DNA"/>
</dbReference>
<proteinExistence type="inferred from homology"/>
<dbReference type="Proteomes" id="UP000799536">
    <property type="component" value="Unassembled WGS sequence"/>
</dbReference>
<dbReference type="OrthoDB" id="3687641at2759"/>
<dbReference type="GO" id="GO:0043386">
    <property type="term" value="P:mycotoxin biosynthetic process"/>
    <property type="evidence" value="ECO:0007669"/>
    <property type="project" value="InterPro"/>
</dbReference>
<feature type="non-terminal residue" evidence="2">
    <location>
        <position position="161"/>
    </location>
</feature>
<keyword evidence="3" id="KW-1185">Reference proteome</keyword>
<accession>A0A9P4JT91</accession>
<dbReference type="Pfam" id="PF11807">
    <property type="entry name" value="UstYa"/>
    <property type="match status" value="1"/>
</dbReference>
<feature type="non-terminal residue" evidence="2">
    <location>
        <position position="1"/>
    </location>
</feature>
<name>A0A9P4JT91_9PLEO</name>
<reference evidence="2" key="1">
    <citation type="journal article" date="2020" name="Stud. Mycol.">
        <title>101 Dothideomycetes genomes: a test case for predicting lifestyles and emergence of pathogens.</title>
        <authorList>
            <person name="Haridas S."/>
            <person name="Albert R."/>
            <person name="Binder M."/>
            <person name="Bloem J."/>
            <person name="Labutti K."/>
            <person name="Salamov A."/>
            <person name="Andreopoulos B."/>
            <person name="Baker S."/>
            <person name="Barry K."/>
            <person name="Bills G."/>
            <person name="Bluhm B."/>
            <person name="Cannon C."/>
            <person name="Castanera R."/>
            <person name="Culley D."/>
            <person name="Daum C."/>
            <person name="Ezra D."/>
            <person name="Gonzalez J."/>
            <person name="Henrissat B."/>
            <person name="Kuo A."/>
            <person name="Liang C."/>
            <person name="Lipzen A."/>
            <person name="Lutzoni F."/>
            <person name="Magnuson J."/>
            <person name="Mondo S."/>
            <person name="Nolan M."/>
            <person name="Ohm R."/>
            <person name="Pangilinan J."/>
            <person name="Park H.-J."/>
            <person name="Ramirez L."/>
            <person name="Alfaro M."/>
            <person name="Sun H."/>
            <person name="Tritt A."/>
            <person name="Yoshinaga Y."/>
            <person name="Zwiers L.-H."/>
            <person name="Turgeon B."/>
            <person name="Goodwin S."/>
            <person name="Spatafora J."/>
            <person name="Crous P."/>
            <person name="Grigoriev I."/>
        </authorList>
    </citation>
    <scope>NUCLEOTIDE SEQUENCE</scope>
    <source>
        <strain evidence="2">ATCC 74209</strain>
    </source>
</reference>
<comment type="similarity">
    <text evidence="1">Belongs to the ustYa family.</text>
</comment>
<dbReference type="InterPro" id="IPR021765">
    <property type="entry name" value="UstYa-like"/>
</dbReference>
<comment type="caution">
    <text evidence="2">The sequence shown here is derived from an EMBL/GenBank/DDBJ whole genome shotgun (WGS) entry which is preliminary data.</text>
</comment>
<dbReference type="PANTHER" id="PTHR33365">
    <property type="entry name" value="YALI0B05434P"/>
    <property type="match status" value="1"/>
</dbReference>
<organism evidence="2 3">
    <name type="scientific">Delitschia confertaspora ATCC 74209</name>
    <dbReference type="NCBI Taxonomy" id="1513339"/>
    <lineage>
        <taxon>Eukaryota</taxon>
        <taxon>Fungi</taxon>
        <taxon>Dikarya</taxon>
        <taxon>Ascomycota</taxon>
        <taxon>Pezizomycotina</taxon>
        <taxon>Dothideomycetes</taxon>
        <taxon>Pleosporomycetidae</taxon>
        <taxon>Pleosporales</taxon>
        <taxon>Delitschiaceae</taxon>
        <taxon>Delitschia</taxon>
    </lineage>
</organism>
<evidence type="ECO:0000313" key="3">
    <source>
        <dbReference type="Proteomes" id="UP000799536"/>
    </source>
</evidence>
<gene>
    <name evidence="2" type="ORF">GQ43DRAFT_335407</name>
</gene>
<sequence>GNPFVGNPRPELDAAWDGLLKNIQIHVSPDEFDQLQPQLNRTSLRLEHGSGDYIIRLGVYHHLHCLKWVRKWIHREHYWPELEGEALHERRQFVEHCLESFRLSVMCTASLAPSTFYFMPNTSDPLKISVSGRHVARCANWEKLDDWAAERRIDFNDIDLI</sequence>
<evidence type="ECO:0000256" key="1">
    <source>
        <dbReference type="ARBA" id="ARBA00035112"/>
    </source>
</evidence>
<dbReference type="AlphaFoldDB" id="A0A9P4JT91"/>